<sequence>MTSTTPSSSSGKTKPFNAGSTAIRSNKAKPARKGSKLADSIISMLNSWKSSVGDRSSKSQSPTVSLVPDTTTQSLAQPRQVVNTKQDEGTPIGIANDSPTPHRLNAEPNAPGTPPNHPGNTPETPSFTCTRSQGEGGKCSQQKSPDSIIGEIDQLSRNVKVLQSQLEKVQPKEREISTFLKELNEVLNGAWNEWNETGKNRVEEDEKYPKEHFKELLQAIYVLQLLARDISAISRALVNNY</sequence>
<evidence type="ECO:0000256" key="1">
    <source>
        <dbReference type="SAM" id="MobiDB-lite"/>
    </source>
</evidence>
<evidence type="ECO:0000313" key="3">
    <source>
        <dbReference type="Proteomes" id="UP001465976"/>
    </source>
</evidence>
<reference evidence="2 3" key="1">
    <citation type="submission" date="2024-02" db="EMBL/GenBank/DDBJ databases">
        <title>A draft genome for the cacao thread blight pathogen Marasmius crinis-equi.</title>
        <authorList>
            <person name="Cohen S.P."/>
            <person name="Baruah I.K."/>
            <person name="Amoako-Attah I."/>
            <person name="Bukari Y."/>
            <person name="Meinhardt L.W."/>
            <person name="Bailey B.A."/>
        </authorList>
    </citation>
    <scope>NUCLEOTIDE SEQUENCE [LARGE SCALE GENOMIC DNA]</scope>
    <source>
        <strain evidence="2 3">GH-76</strain>
    </source>
</reference>
<feature type="compositionally biased region" description="Low complexity" evidence="1">
    <location>
        <begin position="1"/>
        <end position="15"/>
    </location>
</feature>
<proteinExistence type="predicted"/>
<evidence type="ECO:0000313" key="2">
    <source>
        <dbReference type="EMBL" id="KAL0566675.1"/>
    </source>
</evidence>
<dbReference type="EMBL" id="JBAHYK010001817">
    <property type="protein sequence ID" value="KAL0566675.1"/>
    <property type="molecule type" value="Genomic_DNA"/>
</dbReference>
<name>A0ABR3EUT9_9AGAR</name>
<comment type="caution">
    <text evidence="2">The sequence shown here is derived from an EMBL/GenBank/DDBJ whole genome shotgun (WGS) entry which is preliminary data.</text>
</comment>
<dbReference type="Proteomes" id="UP001465976">
    <property type="component" value="Unassembled WGS sequence"/>
</dbReference>
<accession>A0ABR3EUT9</accession>
<gene>
    <name evidence="2" type="ORF">V5O48_015330</name>
</gene>
<feature type="compositionally biased region" description="Polar residues" evidence="1">
    <location>
        <begin position="50"/>
        <end position="84"/>
    </location>
</feature>
<feature type="compositionally biased region" description="Basic residues" evidence="1">
    <location>
        <begin position="26"/>
        <end position="35"/>
    </location>
</feature>
<feature type="region of interest" description="Disordered" evidence="1">
    <location>
        <begin position="1"/>
        <end position="37"/>
    </location>
</feature>
<feature type="compositionally biased region" description="Polar residues" evidence="1">
    <location>
        <begin position="126"/>
        <end position="145"/>
    </location>
</feature>
<feature type="region of interest" description="Disordered" evidence="1">
    <location>
        <begin position="50"/>
        <end position="145"/>
    </location>
</feature>
<organism evidence="2 3">
    <name type="scientific">Marasmius crinis-equi</name>
    <dbReference type="NCBI Taxonomy" id="585013"/>
    <lineage>
        <taxon>Eukaryota</taxon>
        <taxon>Fungi</taxon>
        <taxon>Dikarya</taxon>
        <taxon>Basidiomycota</taxon>
        <taxon>Agaricomycotina</taxon>
        <taxon>Agaricomycetes</taxon>
        <taxon>Agaricomycetidae</taxon>
        <taxon>Agaricales</taxon>
        <taxon>Marasmiineae</taxon>
        <taxon>Marasmiaceae</taxon>
        <taxon>Marasmius</taxon>
    </lineage>
</organism>
<keyword evidence="3" id="KW-1185">Reference proteome</keyword>
<protein>
    <submittedName>
        <fullName evidence="2">Uncharacterized protein</fullName>
    </submittedName>
</protein>